<evidence type="ECO:0000256" key="6">
    <source>
        <dbReference type="HAMAP-Rule" id="MF_00265"/>
    </source>
</evidence>
<evidence type="ECO:0000256" key="2">
    <source>
        <dbReference type="ARBA" id="ARBA00022722"/>
    </source>
</evidence>
<feature type="domain" description="PIN" evidence="7">
    <location>
        <begin position="9"/>
        <end position="132"/>
    </location>
</feature>
<dbReference type="RefSeq" id="WP_307624821.1">
    <property type="nucleotide sequence ID" value="NZ_JAUSZS010000002.1"/>
</dbReference>
<keyword evidence="3 6" id="KW-0479">Metal-binding</keyword>
<keyword evidence="9" id="KW-1185">Reference proteome</keyword>
<keyword evidence="2 6" id="KW-0540">Nuclease</keyword>
<dbReference type="InterPro" id="IPR022907">
    <property type="entry name" value="VapC_family"/>
</dbReference>
<keyword evidence="6" id="KW-0800">Toxin</keyword>
<dbReference type="Pfam" id="PF01850">
    <property type="entry name" value="PIN"/>
    <property type="match status" value="1"/>
</dbReference>
<comment type="similarity">
    <text evidence="6">Belongs to the PINc/VapC protein family.</text>
</comment>
<keyword evidence="4 6" id="KW-0378">Hydrolase</keyword>
<comment type="caution">
    <text evidence="8">The sequence shown here is derived from an EMBL/GenBank/DDBJ whole genome shotgun (WGS) entry which is preliminary data.</text>
</comment>
<dbReference type="HAMAP" id="MF_00265">
    <property type="entry name" value="VapC_Nob1"/>
    <property type="match status" value="1"/>
</dbReference>
<keyword evidence="5 6" id="KW-0460">Magnesium</keyword>
<dbReference type="Proteomes" id="UP001223072">
    <property type="component" value="Unassembled WGS sequence"/>
</dbReference>
<dbReference type="Gene3D" id="3.40.50.1010">
    <property type="entry name" value="5'-nuclease"/>
    <property type="match status" value="1"/>
</dbReference>
<proteinExistence type="inferred from homology"/>
<dbReference type="EMBL" id="JAUSZS010000002">
    <property type="protein sequence ID" value="MDQ0930612.1"/>
    <property type="molecule type" value="Genomic_DNA"/>
</dbReference>
<dbReference type="InterPro" id="IPR029060">
    <property type="entry name" value="PIN-like_dom_sf"/>
</dbReference>
<sequence length="150" mass="16732">MKRHQFGVADTSVLLAIYNRKDAHHESAVRALSLVERLVVSPLVLTELDYHLTTKISGRAAADALASMRAWASTDRLQLVTVGWPLLSEAERLMRTDADHDVIGMTDAVNALLAWTFRQPVVLSFDHHYQDVIAPRTAAEKPLLVLPVRE</sequence>
<evidence type="ECO:0000313" key="9">
    <source>
        <dbReference type="Proteomes" id="UP001223072"/>
    </source>
</evidence>
<evidence type="ECO:0000256" key="4">
    <source>
        <dbReference type="ARBA" id="ARBA00022801"/>
    </source>
</evidence>
<dbReference type="InterPro" id="IPR002716">
    <property type="entry name" value="PIN_dom"/>
</dbReference>
<feature type="binding site" evidence="6">
    <location>
        <position position="10"/>
    </location>
    <ligand>
        <name>Mg(2+)</name>
        <dbReference type="ChEBI" id="CHEBI:18420"/>
    </ligand>
</feature>
<reference evidence="8 9" key="1">
    <citation type="submission" date="2023-07" db="EMBL/GenBank/DDBJ databases">
        <title>Comparative genomics of wheat-associated soil bacteria to identify genetic determinants of phenazine resistance.</title>
        <authorList>
            <person name="Mouncey N."/>
        </authorList>
    </citation>
    <scope>NUCLEOTIDE SEQUENCE [LARGE SCALE GENOMIC DNA]</scope>
    <source>
        <strain evidence="8 9">W2I16</strain>
    </source>
</reference>
<organism evidence="8 9">
    <name type="scientific">Streptomyces turgidiscabies</name>
    <dbReference type="NCBI Taxonomy" id="85558"/>
    <lineage>
        <taxon>Bacteria</taxon>
        <taxon>Bacillati</taxon>
        <taxon>Actinomycetota</taxon>
        <taxon>Actinomycetes</taxon>
        <taxon>Kitasatosporales</taxon>
        <taxon>Streptomycetaceae</taxon>
        <taxon>Streptomyces</taxon>
    </lineage>
</organism>
<accession>A0ABU0RF54</accession>
<comment type="cofactor">
    <cofactor evidence="6">
        <name>Mg(2+)</name>
        <dbReference type="ChEBI" id="CHEBI:18420"/>
    </cofactor>
</comment>
<keyword evidence="1 6" id="KW-1277">Toxin-antitoxin system</keyword>
<evidence type="ECO:0000313" key="8">
    <source>
        <dbReference type="EMBL" id="MDQ0930612.1"/>
    </source>
</evidence>
<feature type="binding site" evidence="6">
    <location>
        <position position="107"/>
    </location>
    <ligand>
        <name>Mg(2+)</name>
        <dbReference type="ChEBI" id="CHEBI:18420"/>
    </ligand>
</feature>
<evidence type="ECO:0000256" key="1">
    <source>
        <dbReference type="ARBA" id="ARBA00022649"/>
    </source>
</evidence>
<comment type="function">
    <text evidence="6">Toxic component of a toxin-antitoxin (TA) system. An RNase.</text>
</comment>
<evidence type="ECO:0000259" key="7">
    <source>
        <dbReference type="Pfam" id="PF01850"/>
    </source>
</evidence>
<gene>
    <name evidence="6" type="primary">vapC</name>
    <name evidence="8" type="ORF">QFZ49_000519</name>
</gene>
<evidence type="ECO:0000256" key="5">
    <source>
        <dbReference type="ARBA" id="ARBA00022842"/>
    </source>
</evidence>
<dbReference type="SUPFAM" id="SSF88723">
    <property type="entry name" value="PIN domain-like"/>
    <property type="match status" value="1"/>
</dbReference>
<evidence type="ECO:0000256" key="3">
    <source>
        <dbReference type="ARBA" id="ARBA00022723"/>
    </source>
</evidence>
<protein>
    <recommendedName>
        <fullName evidence="6">Ribonuclease VapC</fullName>
        <shortName evidence="6">RNase VapC</shortName>
        <ecNumber evidence="6">3.1.-.-</ecNumber>
    </recommendedName>
    <alternativeName>
        <fullName evidence="6">Toxin VapC</fullName>
    </alternativeName>
</protein>
<dbReference type="EC" id="3.1.-.-" evidence="6"/>
<name>A0ABU0RF54_9ACTN</name>